<reference evidence="2 3" key="1">
    <citation type="submission" date="2019-05" db="EMBL/GenBank/DDBJ databases">
        <title>Another draft genome of Portunus trituberculatus and its Hox gene families provides insights of decapod evolution.</title>
        <authorList>
            <person name="Jeong J.-H."/>
            <person name="Song I."/>
            <person name="Kim S."/>
            <person name="Choi T."/>
            <person name="Kim D."/>
            <person name="Ryu S."/>
            <person name="Kim W."/>
        </authorList>
    </citation>
    <scope>NUCLEOTIDE SEQUENCE [LARGE SCALE GENOMIC DNA]</scope>
    <source>
        <tissue evidence="2">Muscle</tissue>
    </source>
</reference>
<dbReference type="AlphaFoldDB" id="A0A5B7JDD5"/>
<evidence type="ECO:0000313" key="3">
    <source>
        <dbReference type="Proteomes" id="UP000324222"/>
    </source>
</evidence>
<proteinExistence type="predicted"/>
<accession>A0A5B7JDD5</accession>
<evidence type="ECO:0000256" key="1">
    <source>
        <dbReference type="SAM" id="MobiDB-lite"/>
    </source>
</evidence>
<sequence>MMAGGSGDEGIRDVMENKGKRSGILKGEGRSGSQLSSEMSLSPRRVLPLLQLNLKLLNDDASPTRPHSDTNFNSALIHAVNN</sequence>
<keyword evidence="3" id="KW-1185">Reference proteome</keyword>
<gene>
    <name evidence="2" type="ORF">E2C01_088022</name>
</gene>
<feature type="region of interest" description="Disordered" evidence="1">
    <location>
        <begin position="59"/>
        <end position="82"/>
    </location>
</feature>
<feature type="region of interest" description="Disordered" evidence="1">
    <location>
        <begin position="1"/>
        <end position="42"/>
    </location>
</feature>
<feature type="compositionally biased region" description="Low complexity" evidence="1">
    <location>
        <begin position="31"/>
        <end position="42"/>
    </location>
</feature>
<dbReference type="EMBL" id="VSRR010092969">
    <property type="protein sequence ID" value="MPC92909.1"/>
    <property type="molecule type" value="Genomic_DNA"/>
</dbReference>
<name>A0A5B7JDD5_PORTR</name>
<dbReference type="Proteomes" id="UP000324222">
    <property type="component" value="Unassembled WGS sequence"/>
</dbReference>
<comment type="caution">
    <text evidence="2">The sequence shown here is derived from an EMBL/GenBank/DDBJ whole genome shotgun (WGS) entry which is preliminary data.</text>
</comment>
<protein>
    <submittedName>
        <fullName evidence="2">Uncharacterized protein</fullName>
    </submittedName>
</protein>
<feature type="compositionally biased region" description="Basic and acidic residues" evidence="1">
    <location>
        <begin position="9"/>
        <end position="19"/>
    </location>
</feature>
<organism evidence="2 3">
    <name type="scientific">Portunus trituberculatus</name>
    <name type="common">Swimming crab</name>
    <name type="synonym">Neptunus trituberculatus</name>
    <dbReference type="NCBI Taxonomy" id="210409"/>
    <lineage>
        <taxon>Eukaryota</taxon>
        <taxon>Metazoa</taxon>
        <taxon>Ecdysozoa</taxon>
        <taxon>Arthropoda</taxon>
        <taxon>Crustacea</taxon>
        <taxon>Multicrustacea</taxon>
        <taxon>Malacostraca</taxon>
        <taxon>Eumalacostraca</taxon>
        <taxon>Eucarida</taxon>
        <taxon>Decapoda</taxon>
        <taxon>Pleocyemata</taxon>
        <taxon>Brachyura</taxon>
        <taxon>Eubrachyura</taxon>
        <taxon>Portunoidea</taxon>
        <taxon>Portunidae</taxon>
        <taxon>Portuninae</taxon>
        <taxon>Portunus</taxon>
    </lineage>
</organism>
<feature type="compositionally biased region" description="Polar residues" evidence="1">
    <location>
        <begin position="69"/>
        <end position="82"/>
    </location>
</feature>
<evidence type="ECO:0000313" key="2">
    <source>
        <dbReference type="EMBL" id="MPC92909.1"/>
    </source>
</evidence>